<evidence type="ECO:0000313" key="8">
    <source>
        <dbReference type="EMBL" id="KAK4085324.1"/>
    </source>
</evidence>
<evidence type="ECO:0000256" key="3">
    <source>
        <dbReference type="ARBA" id="ARBA00022827"/>
    </source>
</evidence>
<dbReference type="InterPro" id="IPR014729">
    <property type="entry name" value="Rossmann-like_a/b/a_fold"/>
</dbReference>
<proteinExistence type="predicted"/>
<dbReference type="PANTHER" id="PTHR45937">
    <property type="entry name" value="ASPARAGINE SYNTHETASE DOMAIN-CONTAINING PROTEIN 1"/>
    <property type="match status" value="1"/>
</dbReference>
<dbReference type="EMBL" id="JAWRVG010000001">
    <property type="protein sequence ID" value="KAK4085324.1"/>
    <property type="molecule type" value="Genomic_DNA"/>
</dbReference>
<accession>A0AAE1JFI0</accession>
<dbReference type="PRINTS" id="PR00420">
    <property type="entry name" value="RNGMNOXGNASE"/>
</dbReference>
<dbReference type="Gene3D" id="3.60.20.10">
    <property type="entry name" value="Glutamine Phosphoribosylpyrophosphate, subunit 1, domain 1"/>
    <property type="match status" value="1"/>
</dbReference>
<dbReference type="InterPro" id="IPR029055">
    <property type="entry name" value="Ntn_hydrolases_N"/>
</dbReference>
<dbReference type="GeneID" id="87917304"/>
<dbReference type="InterPro" id="IPR001962">
    <property type="entry name" value="Asn_synthase"/>
</dbReference>
<dbReference type="AlphaFoldDB" id="A0AAE1JFI0"/>
<evidence type="ECO:0000256" key="2">
    <source>
        <dbReference type="ARBA" id="ARBA00022630"/>
    </source>
</evidence>
<dbReference type="InterPro" id="IPR002938">
    <property type="entry name" value="FAD-bd"/>
</dbReference>
<dbReference type="RefSeq" id="XP_062760664.1">
    <property type="nucleotide sequence ID" value="XM_062898142.1"/>
</dbReference>
<dbReference type="GO" id="GO:0071949">
    <property type="term" value="F:FAD binding"/>
    <property type="evidence" value="ECO:0007669"/>
    <property type="project" value="InterPro"/>
</dbReference>
<feature type="domain" description="Glutamine amidotransferase type-2" evidence="7">
    <location>
        <begin position="447"/>
        <end position="645"/>
    </location>
</feature>
<evidence type="ECO:0000259" key="7">
    <source>
        <dbReference type="PROSITE" id="PS51278"/>
    </source>
</evidence>
<dbReference type="InterPro" id="IPR051857">
    <property type="entry name" value="Asn_synthetase_domain"/>
</dbReference>
<dbReference type="Proteomes" id="UP001273209">
    <property type="component" value="Unassembled WGS sequence"/>
</dbReference>
<dbReference type="SUPFAM" id="SSF56235">
    <property type="entry name" value="N-terminal nucleophile aminohydrolases (Ntn hydrolases)"/>
    <property type="match status" value="1"/>
</dbReference>
<keyword evidence="3" id="KW-0274">FAD</keyword>
<keyword evidence="4" id="KW-0061">Asparagine biosynthesis</keyword>
<keyword evidence="2" id="KW-0285">Flavoprotein</keyword>
<evidence type="ECO:0000256" key="1">
    <source>
        <dbReference type="ARBA" id="ARBA00022605"/>
    </source>
</evidence>
<dbReference type="GO" id="GO:0016491">
    <property type="term" value="F:oxidoreductase activity"/>
    <property type="evidence" value="ECO:0007669"/>
    <property type="project" value="UniProtKB-KW"/>
</dbReference>
<keyword evidence="1" id="KW-0028">Amino-acid biosynthesis</keyword>
<dbReference type="PANTHER" id="PTHR45937:SF1">
    <property type="entry name" value="ASPARAGINE SYNTHETASE DOMAIN-CONTAINING PROTEIN 1"/>
    <property type="match status" value="1"/>
</dbReference>
<protein>
    <recommendedName>
        <fullName evidence="7">Glutamine amidotransferase type-2 domain-containing protein</fullName>
    </recommendedName>
</protein>
<dbReference type="CDD" id="cd01991">
    <property type="entry name" value="Asn_synthase_B_C"/>
    <property type="match status" value="1"/>
</dbReference>
<reference evidence="8" key="1">
    <citation type="submission" date="2023-11" db="EMBL/GenBank/DDBJ databases">
        <title>The genome sequences of three competitors of mushroom-forming fungi.</title>
        <authorList>
            <person name="Beijen E."/>
            <person name="Ohm R.A."/>
        </authorList>
    </citation>
    <scope>NUCLEOTIDE SEQUENCE</scope>
    <source>
        <strain evidence="8">CBS 100526</strain>
    </source>
</reference>
<organism evidence="8 9">
    <name type="scientific">Trichoderma aggressivum f. europaeum</name>
    <dbReference type="NCBI Taxonomy" id="173218"/>
    <lineage>
        <taxon>Eukaryota</taxon>
        <taxon>Fungi</taxon>
        <taxon>Dikarya</taxon>
        <taxon>Ascomycota</taxon>
        <taxon>Pezizomycotina</taxon>
        <taxon>Sordariomycetes</taxon>
        <taxon>Hypocreomycetidae</taxon>
        <taxon>Hypocreales</taxon>
        <taxon>Hypocreaceae</taxon>
        <taxon>Trichoderma</taxon>
    </lineage>
</organism>
<dbReference type="Pfam" id="PF01494">
    <property type="entry name" value="FAD_binding_3"/>
    <property type="match status" value="1"/>
</dbReference>
<dbReference type="Pfam" id="PF00733">
    <property type="entry name" value="Asn_synthase"/>
    <property type="match status" value="1"/>
</dbReference>
<dbReference type="Gene3D" id="3.50.50.60">
    <property type="entry name" value="FAD/NAD(P)-binding domain"/>
    <property type="match status" value="1"/>
</dbReference>
<sequence>MKVIIIGAGLGGLTAASALAKSGHQVQVLERSPKLNPTGGGISIRPSASKVIQSWGFQPVLEQICDRSPSVTYRELNSGEIRTTVVDAPEHADWGSTRRAFVKLLQHQAAQAGAQIRFGANVVTVSDDETKATVTLESGEELVCDILIAADGIKSHARRAVLSDLGPPEKWDPIIDQTTFYSFDMAASELTIDPRSMKLTENSNITTWKGEGGFVVTRYSSKFGRLGLLFAIQGETDQKSLWDEKGDIDFVRRFFKDACSDMIKALGIAKSCDRWRVAEVPDLPRWSSKAGRIVLLGDAAHAMHPNAAQGYSTIIEDIGVLQLLLSAGSTASVPQVVNAWQAICKPRAERVKAFSQWNTKHLSGKTEHAIGVSHADSVLEKIVPDKNADFSSLEFWKWNADYDAIGERQKPSVAHAPANPLRLFARVFIATRLDPRHDQDLTRLTMCGIHAAISADAGRHQLAPGLERRLRNRGPDHLGAVEVQLCPGESSLHLTLASTVLSLRGDHLAKQPLEDAESGSVLCWNGEAWKLGGKPVEGNDGEAVLTLLTAASRNGGREDSVLDALRSIEGPFAFIFLDKTAKKLYYGRDRLGRRSLLLKRGDEFLLSSIAEAPAVGWAEVEADGCYTIQLDGENSPAELMPVRHDWDQNKDLVSSIGIFNASIPTTPTTPLTSQSLSVKQLRDHLTESLQLRVLNVPRPPMAETSDARVGVLFSGGLDCTVLARLSSDMIPPGQAIDLINVAFENPRIASQNKNLSTAELYELCPDRVTGRKSFAELLTVCPDRQWRFVTVNVPHEETSAHRAELIDLIYPHNTEMDLSIACALYFASRGQGMGQLGPELDAAEPYSTTARVLLSGLGADELFGGYVRHATAFTRGGYPGLIDELKLDVGRLGKRNLGRDDRVLAHWSREVRLPYLDESLVKWAIELPAWEKCDFDNPGTGFHLESEKRVLRLLADSLGMRSVAAEKKRAIQFGARTAKMESGKVKGTTLLLP</sequence>
<dbReference type="GO" id="GO:0004066">
    <property type="term" value="F:asparagine synthase (glutamine-hydrolyzing) activity"/>
    <property type="evidence" value="ECO:0007669"/>
    <property type="project" value="InterPro"/>
</dbReference>
<evidence type="ECO:0000313" key="9">
    <source>
        <dbReference type="Proteomes" id="UP001273209"/>
    </source>
</evidence>
<keyword evidence="6" id="KW-0560">Oxidoreductase</keyword>
<dbReference type="GO" id="GO:0006529">
    <property type="term" value="P:asparagine biosynthetic process"/>
    <property type="evidence" value="ECO:0007669"/>
    <property type="project" value="UniProtKB-KW"/>
</dbReference>
<keyword evidence="9" id="KW-1185">Reference proteome</keyword>
<gene>
    <name evidence="8" type="ORF">Triagg1_314</name>
</gene>
<dbReference type="Gene3D" id="3.40.50.620">
    <property type="entry name" value="HUPs"/>
    <property type="match status" value="1"/>
</dbReference>
<dbReference type="CDD" id="cd03766">
    <property type="entry name" value="Gn_AT_II_novel"/>
    <property type="match status" value="1"/>
</dbReference>
<keyword evidence="5" id="KW-0315">Glutamine amidotransferase</keyword>
<evidence type="ECO:0000256" key="6">
    <source>
        <dbReference type="ARBA" id="ARBA00023002"/>
    </source>
</evidence>
<dbReference type="SUPFAM" id="SSF52402">
    <property type="entry name" value="Adenine nucleotide alpha hydrolases-like"/>
    <property type="match status" value="1"/>
</dbReference>
<dbReference type="InterPro" id="IPR036188">
    <property type="entry name" value="FAD/NAD-bd_sf"/>
</dbReference>
<dbReference type="InterPro" id="IPR017932">
    <property type="entry name" value="GATase_2_dom"/>
</dbReference>
<comment type="caution">
    <text evidence="8">The sequence shown here is derived from an EMBL/GenBank/DDBJ whole genome shotgun (WGS) entry which is preliminary data.</text>
</comment>
<dbReference type="PROSITE" id="PS51278">
    <property type="entry name" value="GATASE_TYPE_2"/>
    <property type="match status" value="1"/>
</dbReference>
<evidence type="ECO:0000256" key="5">
    <source>
        <dbReference type="ARBA" id="ARBA00022962"/>
    </source>
</evidence>
<name>A0AAE1JFI0_9HYPO</name>
<evidence type="ECO:0000256" key="4">
    <source>
        <dbReference type="ARBA" id="ARBA00022888"/>
    </source>
</evidence>
<dbReference type="Pfam" id="PF13537">
    <property type="entry name" value="GATase_7"/>
    <property type="match status" value="1"/>
</dbReference>
<dbReference type="SUPFAM" id="SSF51905">
    <property type="entry name" value="FAD/NAD(P)-binding domain"/>
    <property type="match status" value="1"/>
</dbReference>